<organism evidence="1 2">
    <name type="scientific">Arsenicibacter rosenii</name>
    <dbReference type="NCBI Taxonomy" id="1750698"/>
    <lineage>
        <taxon>Bacteria</taxon>
        <taxon>Pseudomonadati</taxon>
        <taxon>Bacteroidota</taxon>
        <taxon>Cytophagia</taxon>
        <taxon>Cytophagales</taxon>
        <taxon>Spirosomataceae</taxon>
        <taxon>Arsenicibacter</taxon>
    </lineage>
</organism>
<comment type="caution">
    <text evidence="1">The sequence shown here is derived from an EMBL/GenBank/DDBJ whole genome shotgun (WGS) entry which is preliminary data.</text>
</comment>
<accession>A0A1S2VAU1</accession>
<proteinExistence type="predicted"/>
<keyword evidence="2" id="KW-1185">Reference proteome</keyword>
<gene>
    <name evidence="1" type="ORF">BLX24_30630</name>
</gene>
<dbReference type="RefSeq" id="WP_071506927.1">
    <property type="nucleotide sequence ID" value="NZ_MORL01000177.1"/>
</dbReference>
<sequence>MQHYYNGQLIQEGTYLLTEAGPAGYTGLFVDNYGELFGDYTNKPLTELSLGSLAVPSTLTPTISDGSYYAIAFPTILNPDFYGDNGAGISFNGRVNHYDGGYAGYTPKVPMVFLKYLFHRLEVLTGVKISGSFFTHPAYQNLILYNTRALDAATTITIARHLPDLTPAQLLIELRKLLNLRYDIDLVARTLVIGFWQDALIQPTTLDWSGKAVGKPTKTPESNTRIQLIMTPDGGDGLMKDKPAELEDYLTPGTDPGIAKITTLFSTLLEDVSGTAKTRQIGITSQFAQLSNTFAPRLLFWKGLSGGIPKAGPVQSTYSLFWNGASGLRANHWAILESLRAGQ</sequence>
<evidence type="ECO:0000313" key="2">
    <source>
        <dbReference type="Proteomes" id="UP000181790"/>
    </source>
</evidence>
<protein>
    <submittedName>
        <fullName evidence="1">Uncharacterized protein</fullName>
    </submittedName>
</protein>
<reference evidence="1 2" key="1">
    <citation type="submission" date="2016-10" db="EMBL/GenBank/DDBJ databases">
        <title>Arsenicibacter rosenii gen. nov., sp. nov., an efficient arsenic-methylating bacterium isolated from an arsenic-contaminated paddy soil.</title>
        <authorList>
            <person name="Huang K."/>
        </authorList>
    </citation>
    <scope>NUCLEOTIDE SEQUENCE [LARGE SCALE GENOMIC DNA]</scope>
    <source>
        <strain evidence="1 2">SM-1</strain>
    </source>
</reference>
<evidence type="ECO:0000313" key="1">
    <source>
        <dbReference type="EMBL" id="OIN55445.1"/>
    </source>
</evidence>
<dbReference type="Proteomes" id="UP000181790">
    <property type="component" value="Unassembled WGS sequence"/>
</dbReference>
<dbReference type="EMBL" id="MORL01000177">
    <property type="protein sequence ID" value="OIN55445.1"/>
    <property type="molecule type" value="Genomic_DNA"/>
</dbReference>
<name>A0A1S2VAU1_9BACT</name>
<dbReference type="AlphaFoldDB" id="A0A1S2VAU1"/>
<feature type="non-terminal residue" evidence="1">
    <location>
        <position position="343"/>
    </location>
</feature>